<comment type="catalytic activity">
    <reaction evidence="5">
        <text>a (2E,4Z)-dienoyl-CoA + NADPH + H(+) = a 4,5-saturated-(3E)-enoyl-CoA + NADP(+)</text>
        <dbReference type="Rhea" id="RHEA:61892"/>
        <dbReference type="ChEBI" id="CHEBI:15378"/>
        <dbReference type="ChEBI" id="CHEBI:57783"/>
        <dbReference type="ChEBI" id="CHEBI:58349"/>
        <dbReference type="ChEBI" id="CHEBI:85099"/>
        <dbReference type="ChEBI" id="CHEBI:85493"/>
        <dbReference type="EC" id="1.3.1.124"/>
    </reaction>
</comment>
<protein>
    <recommendedName>
        <fullName evidence="3">2,4-dienoyl-CoA reductase [(3E)-enoyl-CoA-producing]</fullName>
        <ecNumber evidence="3">1.3.1.124</ecNumber>
    </recommendedName>
</protein>
<dbReference type="GO" id="GO:0008670">
    <property type="term" value="F:2,4-dienoyl-CoA reductase (NADPH) activity"/>
    <property type="evidence" value="ECO:0007669"/>
    <property type="project" value="InterPro"/>
</dbReference>
<reference evidence="6 7" key="1">
    <citation type="journal article" date="2012" name="G3 (Bethesda)">
        <title>Pichia sorbitophila, an interspecies yeast hybrid reveals early steps of genome resolution following polyploidization.</title>
        <authorList>
            <person name="Leh Louis V."/>
            <person name="Despons L."/>
            <person name="Friedrich A."/>
            <person name="Martin T."/>
            <person name="Durrens P."/>
            <person name="Casaregola S."/>
            <person name="Neuveglise C."/>
            <person name="Fairhead C."/>
            <person name="Marck C."/>
            <person name="Cruz J.A."/>
            <person name="Straub M.L."/>
            <person name="Kugler V."/>
            <person name="Sacerdot C."/>
            <person name="Uzunov Z."/>
            <person name="Thierry A."/>
            <person name="Weiss S."/>
            <person name="Bleykasten C."/>
            <person name="De Montigny J."/>
            <person name="Jacques N."/>
            <person name="Jung P."/>
            <person name="Lemaire M."/>
            <person name="Mallet S."/>
            <person name="Morel G."/>
            <person name="Richard G.F."/>
            <person name="Sarkar A."/>
            <person name="Savel G."/>
            <person name="Schacherer J."/>
            <person name="Seret M.L."/>
            <person name="Talla E."/>
            <person name="Samson G."/>
            <person name="Jubin C."/>
            <person name="Poulain J."/>
            <person name="Vacherie B."/>
            <person name="Barbe V."/>
            <person name="Pelletier E."/>
            <person name="Sherman D.J."/>
            <person name="Westhof E."/>
            <person name="Weissenbach J."/>
            <person name="Baret P.V."/>
            <person name="Wincker P."/>
            <person name="Gaillardin C."/>
            <person name="Dujon B."/>
            <person name="Souciet J.L."/>
        </authorList>
    </citation>
    <scope>NUCLEOTIDE SEQUENCE [LARGE SCALE GENOMIC DNA]</scope>
    <source>
        <strain evidence="7">ATCC MYA-4447 / BCRC 22081 / CBS 7064 / NBRC 10061 / NRRL Y-12695</strain>
    </source>
</reference>
<dbReference type="OrthoDB" id="47007at2759"/>
<keyword evidence="2" id="KW-0560">Oxidoreductase</keyword>
<evidence type="ECO:0000256" key="1">
    <source>
        <dbReference type="ARBA" id="ARBA00022857"/>
    </source>
</evidence>
<evidence type="ECO:0000256" key="3">
    <source>
        <dbReference type="ARBA" id="ARBA00026117"/>
    </source>
</evidence>
<evidence type="ECO:0000256" key="2">
    <source>
        <dbReference type="ARBA" id="ARBA00023002"/>
    </source>
</evidence>
<dbReference type="HOGENOM" id="CLU_987355_0_0_1"/>
<dbReference type="PANTHER" id="PTHR43296">
    <property type="entry name" value="PEROXISOMAL 2,4-DIENOYL-COA REDUCTASE"/>
    <property type="match status" value="1"/>
</dbReference>
<dbReference type="STRING" id="559304.G8YDN2"/>
<name>G8YDN2_PICSO</name>
<proteinExistence type="predicted"/>
<dbReference type="SUPFAM" id="SSF51735">
    <property type="entry name" value="NAD(P)-binding Rossmann-fold domains"/>
    <property type="match status" value="1"/>
</dbReference>
<evidence type="ECO:0000313" key="7">
    <source>
        <dbReference type="Proteomes" id="UP000005222"/>
    </source>
</evidence>
<dbReference type="AlphaFoldDB" id="G8YDN2"/>
<dbReference type="InterPro" id="IPR045017">
    <property type="entry name" value="DECR2-like"/>
</dbReference>
<dbReference type="eggNOG" id="KOG0725">
    <property type="taxonomic scope" value="Eukaryota"/>
</dbReference>
<dbReference type="InterPro" id="IPR036291">
    <property type="entry name" value="NAD(P)-bd_dom_sf"/>
</dbReference>
<comment type="catalytic activity">
    <reaction evidence="4">
        <text>a (2E,4E)-dienoyl-CoA + NADPH + H(+) = a 4,5-saturated-(3E)-enoyl-CoA + NADP(+)</text>
        <dbReference type="Rhea" id="RHEA:45912"/>
        <dbReference type="ChEBI" id="CHEBI:15378"/>
        <dbReference type="ChEBI" id="CHEBI:57783"/>
        <dbReference type="ChEBI" id="CHEBI:58349"/>
        <dbReference type="ChEBI" id="CHEBI:85101"/>
        <dbReference type="ChEBI" id="CHEBI:85493"/>
        <dbReference type="EC" id="1.3.1.124"/>
    </reaction>
</comment>
<keyword evidence="1" id="KW-0521">NADP</keyword>
<dbReference type="EC" id="1.3.1.124" evidence="3"/>
<dbReference type="InParanoid" id="G8YDN2"/>
<dbReference type="EMBL" id="FO082050">
    <property type="protein sequence ID" value="CCE83063.1"/>
    <property type="molecule type" value="Genomic_DNA"/>
</dbReference>
<evidence type="ECO:0000256" key="5">
    <source>
        <dbReference type="ARBA" id="ARBA00048340"/>
    </source>
</evidence>
<dbReference type="Gene3D" id="3.40.50.720">
    <property type="entry name" value="NAD(P)-binding Rossmann-like Domain"/>
    <property type="match status" value="1"/>
</dbReference>
<organism evidence="6 7">
    <name type="scientific">Pichia sorbitophila (strain ATCC MYA-4447 / BCRC 22081 / CBS 7064 / NBRC 10061 / NRRL Y-12695)</name>
    <name type="common">Hybrid yeast</name>
    <dbReference type="NCBI Taxonomy" id="559304"/>
    <lineage>
        <taxon>Eukaryota</taxon>
        <taxon>Fungi</taxon>
        <taxon>Dikarya</taxon>
        <taxon>Ascomycota</taxon>
        <taxon>Saccharomycotina</taxon>
        <taxon>Pichiomycetes</taxon>
        <taxon>Debaryomycetaceae</taxon>
        <taxon>Millerozyma</taxon>
    </lineage>
</organism>
<evidence type="ECO:0000313" key="6">
    <source>
        <dbReference type="EMBL" id="CCE83063.1"/>
    </source>
</evidence>
<dbReference type="GO" id="GO:0009062">
    <property type="term" value="P:fatty acid catabolic process"/>
    <property type="evidence" value="ECO:0007669"/>
    <property type="project" value="InterPro"/>
</dbReference>
<evidence type="ECO:0000256" key="4">
    <source>
        <dbReference type="ARBA" id="ARBA00048009"/>
    </source>
</evidence>
<dbReference type="PANTHER" id="PTHR43296:SF2">
    <property type="entry name" value="PEROXISOMAL 2,4-DIENOYL-COA REDUCTASE [(3E)-ENOYL-COA-PRODUCING]"/>
    <property type="match status" value="1"/>
</dbReference>
<dbReference type="Pfam" id="PF00106">
    <property type="entry name" value="adh_short"/>
    <property type="match status" value="1"/>
</dbReference>
<dbReference type="InterPro" id="IPR002347">
    <property type="entry name" value="SDR_fam"/>
</dbReference>
<sequence>MGDRLLSNRSVWHQNLLKGKVALITGATGFFCRAQVKAFIASGANVAIIGRNEHDILQLYHELVSIRKDCVVLLCPNVDVRDLSSISSAVLQVIKQLGRIDFVISSPAGSFLRDFNHISSNMFNTIVSIDLHGSLNTAKACLEELRKTKGVFIINSASLHPYQIPFSLPTNMAHSGADILCDFLHNEFGGLGICFKCLVPNYNRIYDISYDKTILNPPMEIPKDIAVALINITNSTIMVILYGVYNKHFHINPVYMNPWSPDSSYKYNLYPVSLDLGTSARL</sequence>
<accession>G8YDN2</accession>
<dbReference type="Proteomes" id="UP000005222">
    <property type="component" value="Chromosome J"/>
</dbReference>
<gene>
    <name evidence="6" type="primary">Piso0_002838</name>
    <name evidence="6" type="ORF">GNLVRS01_PISO0J20689g</name>
</gene>
<dbReference type="GO" id="GO:0005777">
    <property type="term" value="C:peroxisome"/>
    <property type="evidence" value="ECO:0007669"/>
    <property type="project" value="TreeGrafter"/>
</dbReference>
<keyword evidence="7" id="KW-1185">Reference proteome</keyword>